<comment type="caution">
    <text evidence="4">The sequence shown here is derived from an EMBL/GenBank/DDBJ whole genome shotgun (WGS) entry which is preliminary data.</text>
</comment>
<dbReference type="CDD" id="cd00198">
    <property type="entry name" value="vWFA"/>
    <property type="match status" value="1"/>
</dbReference>
<keyword evidence="2" id="KW-0472">Membrane</keyword>
<dbReference type="EMBL" id="VRYZ01000002">
    <property type="protein sequence ID" value="TXS93188.1"/>
    <property type="molecule type" value="Genomic_DNA"/>
</dbReference>
<dbReference type="InterPro" id="IPR056475">
    <property type="entry name" value="GBD_Hemicentin/VWA7"/>
</dbReference>
<dbReference type="InterPro" id="IPR002035">
    <property type="entry name" value="VWF_A"/>
</dbReference>
<accession>A0A5C8ZXL1</accession>
<proteinExistence type="predicted"/>
<dbReference type="InterPro" id="IPR051266">
    <property type="entry name" value="CLCR"/>
</dbReference>
<feature type="domain" description="VWFA" evidence="3">
    <location>
        <begin position="39"/>
        <end position="221"/>
    </location>
</feature>
<evidence type="ECO:0000256" key="2">
    <source>
        <dbReference type="SAM" id="Phobius"/>
    </source>
</evidence>
<keyword evidence="2" id="KW-1133">Transmembrane helix</keyword>
<dbReference type="Pfam" id="PF00092">
    <property type="entry name" value="VWA"/>
    <property type="match status" value="1"/>
</dbReference>
<reference evidence="4 5" key="1">
    <citation type="submission" date="2019-08" db="EMBL/GenBank/DDBJ databases">
        <title>Parahaliea maris sp. nov., isolated from the surface seawater.</title>
        <authorList>
            <person name="Liu Y."/>
        </authorList>
    </citation>
    <scope>NUCLEOTIDE SEQUENCE [LARGE SCALE GENOMIC DNA]</scope>
    <source>
        <strain evidence="4 5">S2-26</strain>
    </source>
</reference>
<protein>
    <submittedName>
        <fullName evidence="4">VWA domain-containing protein</fullName>
    </submittedName>
</protein>
<evidence type="ECO:0000259" key="3">
    <source>
        <dbReference type="PROSITE" id="PS50234"/>
    </source>
</evidence>
<dbReference type="PANTHER" id="PTHR10579">
    <property type="entry name" value="CALCIUM-ACTIVATED CHLORIDE CHANNEL REGULATOR"/>
    <property type="match status" value="1"/>
</dbReference>
<dbReference type="PANTHER" id="PTHR10579:SF43">
    <property type="entry name" value="ZINC FINGER (C3HC4-TYPE RING FINGER) FAMILY PROTEIN"/>
    <property type="match status" value="1"/>
</dbReference>
<evidence type="ECO:0000256" key="1">
    <source>
        <dbReference type="SAM" id="MobiDB-lite"/>
    </source>
</evidence>
<feature type="transmembrane region" description="Helical" evidence="2">
    <location>
        <begin position="440"/>
        <end position="461"/>
    </location>
</feature>
<keyword evidence="2" id="KW-0812">Transmembrane</keyword>
<dbReference type="Proteomes" id="UP000321933">
    <property type="component" value="Unassembled WGS sequence"/>
</dbReference>
<feature type="region of interest" description="Disordered" evidence="1">
    <location>
        <begin position="482"/>
        <end position="502"/>
    </location>
</feature>
<keyword evidence="5" id="KW-1185">Reference proteome</keyword>
<dbReference type="AlphaFoldDB" id="A0A5C8ZXL1"/>
<dbReference type="PROSITE" id="PS50234">
    <property type="entry name" value="VWFA"/>
    <property type="match status" value="1"/>
</dbReference>
<sequence>MKSMPFSLAALMRGLMLLLLVLPALSLQADPAARALRPDLRLLIDISGSMKQSDPENLRGPALELIVRLLPDGARAGVWTFGESVEVLVPHGEVDSAWRERARAAVAAIDNSGQRTNIPAALAAATYDLGSMDPRYRSSIVLLTDGKVDVAASPMANATAARQVLSETAPQLGATGIPVHTIALSDEADWTFLRSLARESRGIAEKASTPDQLSGIFVQSLEMVAPAAQVPLESGRFQIDDSVEEFTVLLFFDGEAEAMSLRAPDGSRLQADNGAAADWFVAEGFALVTVRQPQPGSWSLAAPDGARIKVTVIADLNIEIDPLPNSMPAGRASELGLRLRDGDRVLSDPAVLGMFGITLSISGPNGYREDIAVSERYGVPETGEYRISIPAFAAAGRYQLVARVSGETLQRELPMHIEVTADPAESTISSRPAELPDASLTIPMLTLAAVVAAIGFIAWWISRRRRKRRLALWEQRFRDNGEALDDPAMDGVSAAPEDSAPR</sequence>
<dbReference type="Pfam" id="PF23560">
    <property type="entry name" value="GBD_Hemicentin"/>
    <property type="match status" value="1"/>
</dbReference>
<organism evidence="4 5">
    <name type="scientific">Parahaliea aestuarii</name>
    <dbReference type="NCBI Taxonomy" id="1852021"/>
    <lineage>
        <taxon>Bacteria</taxon>
        <taxon>Pseudomonadati</taxon>
        <taxon>Pseudomonadota</taxon>
        <taxon>Gammaproteobacteria</taxon>
        <taxon>Cellvibrionales</taxon>
        <taxon>Halieaceae</taxon>
        <taxon>Parahaliea</taxon>
    </lineage>
</organism>
<dbReference type="InterPro" id="IPR036465">
    <property type="entry name" value="vWFA_dom_sf"/>
</dbReference>
<dbReference type="SMART" id="SM00327">
    <property type="entry name" value="VWA"/>
    <property type="match status" value="1"/>
</dbReference>
<evidence type="ECO:0000313" key="4">
    <source>
        <dbReference type="EMBL" id="TXS93188.1"/>
    </source>
</evidence>
<gene>
    <name evidence="4" type="ORF">FVW59_04875</name>
</gene>
<dbReference type="Gene3D" id="3.40.50.410">
    <property type="entry name" value="von Willebrand factor, type A domain"/>
    <property type="match status" value="1"/>
</dbReference>
<evidence type="ECO:0000313" key="5">
    <source>
        <dbReference type="Proteomes" id="UP000321933"/>
    </source>
</evidence>
<name>A0A5C8ZXL1_9GAMM</name>
<dbReference type="OrthoDB" id="798937at2"/>
<dbReference type="SUPFAM" id="SSF53300">
    <property type="entry name" value="vWA-like"/>
    <property type="match status" value="1"/>
</dbReference>